<dbReference type="SUPFAM" id="SSF47413">
    <property type="entry name" value="lambda repressor-like DNA-binding domains"/>
    <property type="match status" value="1"/>
</dbReference>
<organism evidence="2 3">
    <name type="scientific">Actinomyces marmotae</name>
    <dbReference type="NCBI Taxonomy" id="2737173"/>
    <lineage>
        <taxon>Bacteria</taxon>
        <taxon>Bacillati</taxon>
        <taxon>Actinomycetota</taxon>
        <taxon>Actinomycetes</taxon>
        <taxon>Actinomycetales</taxon>
        <taxon>Actinomycetaceae</taxon>
        <taxon>Actinomyces</taxon>
    </lineage>
</organism>
<dbReference type="EMBL" id="CP053642">
    <property type="protein sequence ID" value="QKD79444.1"/>
    <property type="molecule type" value="Genomic_DNA"/>
</dbReference>
<feature type="domain" description="HTH cro/C1-type" evidence="1">
    <location>
        <begin position="6"/>
        <end position="60"/>
    </location>
</feature>
<proteinExistence type="predicted"/>
<accession>A0A6M8AZ04</accession>
<dbReference type="InterPro" id="IPR001387">
    <property type="entry name" value="Cro/C1-type_HTH"/>
</dbReference>
<sequence length="131" mass="13562">MAPDELHARREALGYTGEQLAAALDVTMRTIRKWESGSSPVPYAIDNKLAALEGATQAAIAALVATLETLPPTRRSITIVQEGAIPPAGITPPPGAGARWWRAIALAAARQTGATIAHRHGGGAGLPLTRA</sequence>
<dbReference type="Proteomes" id="UP000504752">
    <property type="component" value="Chromosome"/>
</dbReference>
<dbReference type="RefSeq" id="WP_159718574.1">
    <property type="nucleotide sequence ID" value="NZ_CP053642.1"/>
</dbReference>
<dbReference type="Pfam" id="PF01381">
    <property type="entry name" value="HTH_3"/>
    <property type="match status" value="1"/>
</dbReference>
<keyword evidence="3" id="KW-1185">Reference proteome</keyword>
<dbReference type="AlphaFoldDB" id="A0A6M8AZ04"/>
<evidence type="ECO:0000259" key="1">
    <source>
        <dbReference type="PROSITE" id="PS50943"/>
    </source>
</evidence>
<evidence type="ECO:0000313" key="3">
    <source>
        <dbReference type="Proteomes" id="UP000504752"/>
    </source>
</evidence>
<evidence type="ECO:0000313" key="2">
    <source>
        <dbReference type="EMBL" id="QKD79444.1"/>
    </source>
</evidence>
<protein>
    <submittedName>
        <fullName evidence="2">DUF1870 family protein</fullName>
    </submittedName>
</protein>
<dbReference type="Gene3D" id="1.10.260.40">
    <property type="entry name" value="lambda repressor-like DNA-binding domains"/>
    <property type="match status" value="1"/>
</dbReference>
<reference evidence="2 3" key="1">
    <citation type="submission" date="2020-05" db="EMBL/GenBank/DDBJ databases">
        <title>Actinomyces sp. zg-325.</title>
        <authorList>
            <person name="Yang C."/>
        </authorList>
    </citation>
    <scope>NUCLEOTIDE SEQUENCE [LARGE SCALE GENOMIC DNA]</scope>
    <source>
        <strain evidence="3">zg-325</strain>
    </source>
</reference>
<dbReference type="InterPro" id="IPR010982">
    <property type="entry name" value="Lambda_DNA-bd_dom_sf"/>
</dbReference>
<dbReference type="KEGG" id="amam:HPC72_03525"/>
<gene>
    <name evidence="2" type="ORF">HPC72_03525</name>
</gene>
<dbReference type="CDD" id="cd00093">
    <property type="entry name" value="HTH_XRE"/>
    <property type="match status" value="1"/>
</dbReference>
<name>A0A6M8AZ04_9ACTO</name>
<dbReference type="GO" id="GO:0003677">
    <property type="term" value="F:DNA binding"/>
    <property type="evidence" value="ECO:0007669"/>
    <property type="project" value="InterPro"/>
</dbReference>
<dbReference type="SMART" id="SM00530">
    <property type="entry name" value="HTH_XRE"/>
    <property type="match status" value="1"/>
</dbReference>
<dbReference type="PROSITE" id="PS50943">
    <property type="entry name" value="HTH_CROC1"/>
    <property type="match status" value="1"/>
</dbReference>